<dbReference type="PANTHER" id="PTHR11011">
    <property type="entry name" value="MALE STERILITY PROTEIN 2-RELATED"/>
    <property type="match status" value="1"/>
</dbReference>
<comment type="function">
    <text evidence="4">Catalyzes the reduction of fatty acyl-CoA to fatty alcohols.</text>
</comment>
<sequence>MRDLGEERAKAYGWQNTYVFTKAMGETMLDVMRGDIPVVIVRPSVIESISNEPLPGWIQGNRMLDPLILSYGKGQLPGFLLDPQAVIDVVPADMVVNTTLAAMAKHGKAAKPGLIIYHVSSVMANPLVLDDLFHYSHEHFTNSALLDTRGNRIKVGRMRYFGSAEDFSSYIQDIIRRELLDAAADPTPPILSKRLETRRRKKADHFFHLAKIYEPYMFYKAWFDNSNTESLMEEMSIEEERRFGFNLRKIEWEDYFLNVHIPGLRRHVLRK</sequence>
<keyword evidence="8" id="KW-1185">Reference proteome</keyword>
<comment type="similarity">
    <text evidence="1 4">Belongs to the fatty acyl-CoA reductase family.</text>
</comment>
<evidence type="ECO:0000256" key="3">
    <source>
        <dbReference type="ARBA" id="ARBA00023098"/>
    </source>
</evidence>
<dbReference type="InterPro" id="IPR013120">
    <property type="entry name" value="FAR_NAD-bd"/>
</dbReference>
<name>A0A7N0T6U2_KALFE</name>
<dbReference type="OMA" id="WEDYLIN"/>
<dbReference type="GO" id="GO:0080019">
    <property type="term" value="F:alcohol-forming very long-chain fatty acyl-CoA reductase activity"/>
    <property type="evidence" value="ECO:0007669"/>
    <property type="project" value="InterPro"/>
</dbReference>
<dbReference type="InterPro" id="IPR036291">
    <property type="entry name" value="NAD(P)-bd_dom_sf"/>
</dbReference>
<reference evidence="7" key="1">
    <citation type="submission" date="2021-01" db="UniProtKB">
        <authorList>
            <consortium name="EnsemblPlants"/>
        </authorList>
    </citation>
    <scope>IDENTIFICATION</scope>
</reference>
<evidence type="ECO:0000259" key="6">
    <source>
        <dbReference type="Pfam" id="PF07993"/>
    </source>
</evidence>
<dbReference type="GO" id="GO:0010345">
    <property type="term" value="P:suberin biosynthetic process"/>
    <property type="evidence" value="ECO:0007669"/>
    <property type="project" value="TreeGrafter"/>
</dbReference>
<dbReference type="Proteomes" id="UP000594263">
    <property type="component" value="Unplaced"/>
</dbReference>
<dbReference type="Gramene" id="Kaladp0024s0303.1.v1.1">
    <property type="protein sequence ID" value="Kaladp0024s0303.1.v1.1"/>
    <property type="gene ID" value="Kaladp0024s0303.v1.1"/>
</dbReference>
<evidence type="ECO:0000313" key="7">
    <source>
        <dbReference type="EnsemblPlants" id="Kaladp0024s0303.1.v1.1"/>
    </source>
</evidence>
<dbReference type="Pfam" id="PF03015">
    <property type="entry name" value="Sterile"/>
    <property type="match status" value="1"/>
</dbReference>
<feature type="domain" description="Fatty acyl-CoA reductase C-terminal" evidence="5">
    <location>
        <begin position="199"/>
        <end position="270"/>
    </location>
</feature>
<keyword evidence="4" id="KW-0521">NADP</keyword>
<dbReference type="EnsemblPlants" id="Kaladp0024s0303.1.v1.1">
    <property type="protein sequence ID" value="Kaladp0024s0303.1.v1.1"/>
    <property type="gene ID" value="Kaladp0024s0303.v1.1"/>
</dbReference>
<proteinExistence type="inferred from homology"/>
<protein>
    <recommendedName>
        <fullName evidence="4">Fatty acyl-CoA reductase</fullName>
        <ecNumber evidence="4">1.2.1.84</ecNumber>
    </recommendedName>
</protein>
<dbReference type="PANTHER" id="PTHR11011:SF45">
    <property type="entry name" value="FATTY ACYL-COA REDUCTASE CG8306-RELATED"/>
    <property type="match status" value="1"/>
</dbReference>
<evidence type="ECO:0000256" key="2">
    <source>
        <dbReference type="ARBA" id="ARBA00022516"/>
    </source>
</evidence>
<accession>A0A7N0T6U2</accession>
<dbReference type="Gene3D" id="3.40.50.720">
    <property type="entry name" value="NAD(P)-binding Rossmann-like Domain"/>
    <property type="match status" value="1"/>
</dbReference>
<keyword evidence="3 4" id="KW-0443">Lipid metabolism</keyword>
<dbReference type="InterPro" id="IPR026055">
    <property type="entry name" value="FAR"/>
</dbReference>
<comment type="catalytic activity">
    <reaction evidence="4">
        <text>a long-chain fatty acyl-CoA + 2 NADPH + 2 H(+) = a long-chain primary fatty alcohol + 2 NADP(+) + CoA</text>
        <dbReference type="Rhea" id="RHEA:52716"/>
        <dbReference type="ChEBI" id="CHEBI:15378"/>
        <dbReference type="ChEBI" id="CHEBI:57287"/>
        <dbReference type="ChEBI" id="CHEBI:57783"/>
        <dbReference type="ChEBI" id="CHEBI:58349"/>
        <dbReference type="ChEBI" id="CHEBI:77396"/>
        <dbReference type="ChEBI" id="CHEBI:83139"/>
        <dbReference type="EC" id="1.2.1.84"/>
    </reaction>
</comment>
<keyword evidence="2 4" id="KW-0444">Lipid biosynthesis</keyword>
<dbReference type="InterPro" id="IPR033640">
    <property type="entry name" value="FAR_C"/>
</dbReference>
<dbReference type="Pfam" id="PF07993">
    <property type="entry name" value="NAD_binding_4"/>
    <property type="match status" value="1"/>
</dbReference>
<evidence type="ECO:0000313" key="8">
    <source>
        <dbReference type="Proteomes" id="UP000594263"/>
    </source>
</evidence>
<dbReference type="CDD" id="cd09071">
    <property type="entry name" value="FAR_C"/>
    <property type="match status" value="1"/>
</dbReference>
<dbReference type="SUPFAM" id="SSF51735">
    <property type="entry name" value="NAD(P)-binding Rossmann-fold domains"/>
    <property type="match status" value="1"/>
</dbReference>
<dbReference type="GO" id="GO:0035336">
    <property type="term" value="P:long-chain fatty-acyl-CoA metabolic process"/>
    <property type="evidence" value="ECO:0007669"/>
    <property type="project" value="TreeGrafter"/>
</dbReference>
<dbReference type="AlphaFoldDB" id="A0A7N0T6U2"/>
<dbReference type="EC" id="1.2.1.84" evidence="4"/>
<keyword evidence="4" id="KW-0560">Oxidoreductase</keyword>
<organism evidence="7 8">
    <name type="scientific">Kalanchoe fedtschenkoi</name>
    <name type="common">Lavender scallops</name>
    <name type="synonym">South American air plant</name>
    <dbReference type="NCBI Taxonomy" id="63787"/>
    <lineage>
        <taxon>Eukaryota</taxon>
        <taxon>Viridiplantae</taxon>
        <taxon>Streptophyta</taxon>
        <taxon>Embryophyta</taxon>
        <taxon>Tracheophyta</taxon>
        <taxon>Spermatophyta</taxon>
        <taxon>Magnoliopsida</taxon>
        <taxon>eudicotyledons</taxon>
        <taxon>Gunneridae</taxon>
        <taxon>Pentapetalae</taxon>
        <taxon>Saxifragales</taxon>
        <taxon>Crassulaceae</taxon>
        <taxon>Kalanchoe</taxon>
    </lineage>
</organism>
<feature type="domain" description="Thioester reductase (TE)" evidence="6">
    <location>
        <begin position="3"/>
        <end position="98"/>
    </location>
</feature>
<evidence type="ECO:0000256" key="1">
    <source>
        <dbReference type="ARBA" id="ARBA00005928"/>
    </source>
</evidence>
<evidence type="ECO:0000259" key="5">
    <source>
        <dbReference type="Pfam" id="PF03015"/>
    </source>
</evidence>
<dbReference type="GO" id="GO:0102965">
    <property type="term" value="F:alcohol-forming long-chain fatty acyl-CoA reductase activity"/>
    <property type="evidence" value="ECO:0007669"/>
    <property type="project" value="UniProtKB-EC"/>
</dbReference>
<evidence type="ECO:0000256" key="4">
    <source>
        <dbReference type="RuleBase" id="RU363097"/>
    </source>
</evidence>